<protein>
    <submittedName>
        <fullName evidence="1">Uncharacterized protein</fullName>
    </submittedName>
</protein>
<gene>
    <name evidence="1" type="ORF">S06H3_39125</name>
</gene>
<reference evidence="1" key="1">
    <citation type="journal article" date="2014" name="Front. Microbiol.">
        <title>High frequency of phylogenetically diverse reductive dehalogenase-homologous genes in deep subseafloor sedimentary metagenomes.</title>
        <authorList>
            <person name="Kawai M."/>
            <person name="Futagami T."/>
            <person name="Toyoda A."/>
            <person name="Takaki Y."/>
            <person name="Nishi S."/>
            <person name="Hori S."/>
            <person name="Arai W."/>
            <person name="Tsubouchi T."/>
            <person name="Morono Y."/>
            <person name="Uchiyama I."/>
            <person name="Ito T."/>
            <person name="Fujiyama A."/>
            <person name="Inagaki F."/>
            <person name="Takami H."/>
        </authorList>
    </citation>
    <scope>NUCLEOTIDE SEQUENCE</scope>
    <source>
        <strain evidence="1">Expedition CK06-06</strain>
    </source>
</reference>
<evidence type="ECO:0000313" key="1">
    <source>
        <dbReference type="EMBL" id="GAI42066.1"/>
    </source>
</evidence>
<accession>X1PHU7</accession>
<dbReference type="AlphaFoldDB" id="X1PHU7"/>
<name>X1PHU7_9ZZZZ</name>
<organism evidence="1">
    <name type="scientific">marine sediment metagenome</name>
    <dbReference type="NCBI Taxonomy" id="412755"/>
    <lineage>
        <taxon>unclassified sequences</taxon>
        <taxon>metagenomes</taxon>
        <taxon>ecological metagenomes</taxon>
    </lineage>
</organism>
<sequence length="43" mass="5129">MVGCLMDLKIRRDGTVDRAEAEAAFKKWGLEEVYRWELETKKR</sequence>
<comment type="caution">
    <text evidence="1">The sequence shown here is derived from an EMBL/GenBank/DDBJ whole genome shotgun (WGS) entry which is preliminary data.</text>
</comment>
<proteinExistence type="predicted"/>
<dbReference type="EMBL" id="BARV01023898">
    <property type="protein sequence ID" value="GAI42066.1"/>
    <property type="molecule type" value="Genomic_DNA"/>
</dbReference>